<evidence type="ECO:0000313" key="3">
    <source>
        <dbReference type="EMBL" id="GLS15376.1"/>
    </source>
</evidence>
<sequence length="361" mass="39351">MSGATATRPGEGTPAPTVVSAPPLDLPRLERHFARHVPGVGCLYEARSIVGGNSNPIWRLRADGGAYILRTQPAGALLKSAHALDREVRVIQALDGTPVPVARIHHLCNDPDVIGVQFYLMDCIDGEVHREVAMPGLSRERRTHLYRAALDTLVAIHRTDLQATGLADFGRPGNYFQRQLHRWTQQYRTALPEGLPAVDALIDALVPQVPQAEAPTVLLHGDCRLDNLMFQRGTHRVLAVLDWELSTLGHPLADLGQFLGVQELAPDYLLPGLAGMDRAALGIPSQREMARYYLGRMGLAPDTDLRFYKAFALFRQAAMSAGLLRRAREGTAVAESALAFGESTEVFAETGLAVLDRPDVA</sequence>
<dbReference type="EMBL" id="BSPB01000024">
    <property type="protein sequence ID" value="GLS15376.1"/>
    <property type="molecule type" value="Genomic_DNA"/>
</dbReference>
<reference evidence="4" key="1">
    <citation type="journal article" date="2019" name="Int. J. Syst. Evol. Microbiol.">
        <title>The Global Catalogue of Microorganisms (GCM) 10K type strain sequencing project: providing services to taxonomists for standard genome sequencing and annotation.</title>
        <authorList>
            <consortium name="The Broad Institute Genomics Platform"/>
            <consortium name="The Broad Institute Genome Sequencing Center for Infectious Disease"/>
            <person name="Wu L."/>
            <person name="Ma J."/>
        </authorList>
    </citation>
    <scope>NUCLEOTIDE SEQUENCE [LARGE SCALE GENOMIC DNA]</scope>
    <source>
        <strain evidence="4">NBRC 109341</strain>
    </source>
</reference>
<evidence type="ECO:0000259" key="2">
    <source>
        <dbReference type="Pfam" id="PF01636"/>
    </source>
</evidence>
<protein>
    <submittedName>
        <fullName evidence="3">Aminoglycoside phosphotransferase</fullName>
    </submittedName>
</protein>
<organism evidence="3 4">
    <name type="scientific">Hydrogenophaga electricum</name>
    <dbReference type="NCBI Taxonomy" id="1230953"/>
    <lineage>
        <taxon>Bacteria</taxon>
        <taxon>Pseudomonadati</taxon>
        <taxon>Pseudomonadota</taxon>
        <taxon>Betaproteobacteria</taxon>
        <taxon>Burkholderiales</taxon>
        <taxon>Comamonadaceae</taxon>
        <taxon>Hydrogenophaga</taxon>
    </lineage>
</organism>
<accession>A0ABQ6C583</accession>
<feature type="region of interest" description="Disordered" evidence="1">
    <location>
        <begin position="1"/>
        <end position="21"/>
    </location>
</feature>
<dbReference type="Gene3D" id="3.90.1200.10">
    <property type="match status" value="1"/>
</dbReference>
<dbReference type="PANTHER" id="PTHR47829:SF1">
    <property type="entry name" value="HAD FAMILY PHOSPHATASE"/>
    <property type="match status" value="1"/>
</dbReference>
<proteinExistence type="predicted"/>
<dbReference type="Pfam" id="PF01636">
    <property type="entry name" value="APH"/>
    <property type="match status" value="1"/>
</dbReference>
<feature type="domain" description="Aminoglycoside phosphotransferase" evidence="2">
    <location>
        <begin position="46"/>
        <end position="259"/>
    </location>
</feature>
<dbReference type="Gene3D" id="3.30.200.20">
    <property type="entry name" value="Phosphorylase Kinase, domain 1"/>
    <property type="match status" value="1"/>
</dbReference>
<evidence type="ECO:0000313" key="4">
    <source>
        <dbReference type="Proteomes" id="UP001156903"/>
    </source>
</evidence>
<dbReference type="PANTHER" id="PTHR47829">
    <property type="entry name" value="HYDROLASE, PUTATIVE (AFU_ORTHOLOGUE AFUA_1G12880)-RELATED"/>
    <property type="match status" value="1"/>
</dbReference>
<evidence type="ECO:0000256" key="1">
    <source>
        <dbReference type="SAM" id="MobiDB-lite"/>
    </source>
</evidence>
<dbReference type="RefSeq" id="WP_284308300.1">
    <property type="nucleotide sequence ID" value="NZ_BSPB01000024.1"/>
</dbReference>
<dbReference type="InterPro" id="IPR041726">
    <property type="entry name" value="ACAD10_11_N"/>
</dbReference>
<dbReference type="InterPro" id="IPR011009">
    <property type="entry name" value="Kinase-like_dom_sf"/>
</dbReference>
<dbReference type="SUPFAM" id="SSF56112">
    <property type="entry name" value="Protein kinase-like (PK-like)"/>
    <property type="match status" value="1"/>
</dbReference>
<keyword evidence="4" id="KW-1185">Reference proteome</keyword>
<dbReference type="CDD" id="cd05154">
    <property type="entry name" value="ACAD10_11_N-like"/>
    <property type="match status" value="1"/>
</dbReference>
<name>A0ABQ6C583_9BURK</name>
<gene>
    <name evidence="3" type="ORF">GCM10007935_28110</name>
</gene>
<dbReference type="InterPro" id="IPR052898">
    <property type="entry name" value="ACAD10-like"/>
</dbReference>
<comment type="caution">
    <text evidence="3">The sequence shown here is derived from an EMBL/GenBank/DDBJ whole genome shotgun (WGS) entry which is preliminary data.</text>
</comment>
<dbReference type="Proteomes" id="UP001156903">
    <property type="component" value="Unassembled WGS sequence"/>
</dbReference>
<dbReference type="InterPro" id="IPR002575">
    <property type="entry name" value="Aminoglycoside_PTrfase"/>
</dbReference>